<organism evidence="2 3">
    <name type="scientific">Candidatus Uhrbacteria bacterium RIFCSPHIGHO2_02_FULL_53_13</name>
    <dbReference type="NCBI Taxonomy" id="1802389"/>
    <lineage>
        <taxon>Bacteria</taxon>
        <taxon>Candidatus Uhriibacteriota</taxon>
    </lineage>
</organism>
<name>A0A1F7TW61_9BACT</name>
<comment type="caution">
    <text evidence="2">The sequence shown here is derived from an EMBL/GenBank/DDBJ whole genome shotgun (WGS) entry which is preliminary data.</text>
</comment>
<dbReference type="EMBL" id="MGDX01000032">
    <property type="protein sequence ID" value="OGL70280.1"/>
    <property type="molecule type" value="Genomic_DNA"/>
</dbReference>
<evidence type="ECO:0000256" key="1">
    <source>
        <dbReference type="SAM" id="MobiDB-lite"/>
    </source>
</evidence>
<dbReference type="AlphaFoldDB" id="A0A1F7TW61"/>
<gene>
    <name evidence="2" type="ORF">A3C17_00775</name>
</gene>
<evidence type="ECO:0000313" key="2">
    <source>
        <dbReference type="EMBL" id="OGL70280.1"/>
    </source>
</evidence>
<dbReference type="Proteomes" id="UP000177097">
    <property type="component" value="Unassembled WGS sequence"/>
</dbReference>
<feature type="region of interest" description="Disordered" evidence="1">
    <location>
        <begin position="42"/>
        <end position="68"/>
    </location>
</feature>
<evidence type="ECO:0000313" key="3">
    <source>
        <dbReference type="Proteomes" id="UP000177097"/>
    </source>
</evidence>
<protein>
    <submittedName>
        <fullName evidence="2">Uncharacterized protein</fullName>
    </submittedName>
</protein>
<accession>A0A1F7TW61</accession>
<sequence length="97" mass="11603">MGFIRDWRRKGESFSYAMNKALDTFSDFRSGTARHEMRRELGRRFSAHNDANKPRRDTLSPAPRSKQDWLVEESRKHWKEIGLPEEYQQLDDDFNVV</sequence>
<reference evidence="2 3" key="1">
    <citation type="journal article" date="2016" name="Nat. Commun.">
        <title>Thousands of microbial genomes shed light on interconnected biogeochemical processes in an aquifer system.</title>
        <authorList>
            <person name="Anantharaman K."/>
            <person name="Brown C.T."/>
            <person name="Hug L.A."/>
            <person name="Sharon I."/>
            <person name="Castelle C.J."/>
            <person name="Probst A.J."/>
            <person name="Thomas B.C."/>
            <person name="Singh A."/>
            <person name="Wilkins M.J."/>
            <person name="Karaoz U."/>
            <person name="Brodie E.L."/>
            <person name="Williams K.H."/>
            <person name="Hubbard S.S."/>
            <person name="Banfield J.F."/>
        </authorList>
    </citation>
    <scope>NUCLEOTIDE SEQUENCE [LARGE SCALE GENOMIC DNA]</scope>
</reference>
<proteinExistence type="predicted"/>